<dbReference type="EMBL" id="JAADJZ010000032">
    <property type="protein sequence ID" value="KAF2865684.1"/>
    <property type="molecule type" value="Genomic_DNA"/>
</dbReference>
<dbReference type="SMART" id="SM00317">
    <property type="entry name" value="SET"/>
    <property type="match status" value="1"/>
</dbReference>
<dbReference type="OrthoDB" id="265717at2759"/>
<dbReference type="InterPro" id="IPR046341">
    <property type="entry name" value="SET_dom_sf"/>
</dbReference>
<dbReference type="Pfam" id="PF00856">
    <property type="entry name" value="SET"/>
    <property type="match status" value="1"/>
</dbReference>
<feature type="domain" description="SET" evidence="1">
    <location>
        <begin position="74"/>
        <end position="218"/>
    </location>
</feature>
<proteinExistence type="predicted"/>
<accession>A0A7C8MC50</accession>
<dbReference type="Gene3D" id="2.170.270.10">
    <property type="entry name" value="SET domain"/>
    <property type="match status" value="1"/>
</dbReference>
<dbReference type="PROSITE" id="PS50280">
    <property type="entry name" value="SET"/>
    <property type="match status" value="1"/>
</dbReference>
<dbReference type="InterPro" id="IPR001214">
    <property type="entry name" value="SET_dom"/>
</dbReference>
<organism evidence="2 3">
    <name type="scientific">Massariosphaeria phaeospora</name>
    <dbReference type="NCBI Taxonomy" id="100035"/>
    <lineage>
        <taxon>Eukaryota</taxon>
        <taxon>Fungi</taxon>
        <taxon>Dikarya</taxon>
        <taxon>Ascomycota</taxon>
        <taxon>Pezizomycotina</taxon>
        <taxon>Dothideomycetes</taxon>
        <taxon>Pleosporomycetidae</taxon>
        <taxon>Pleosporales</taxon>
        <taxon>Pleosporales incertae sedis</taxon>
        <taxon>Massariosphaeria</taxon>
    </lineage>
</organism>
<evidence type="ECO:0000313" key="3">
    <source>
        <dbReference type="Proteomes" id="UP000481861"/>
    </source>
</evidence>
<dbReference type="CDD" id="cd20071">
    <property type="entry name" value="SET_SMYD"/>
    <property type="match status" value="1"/>
</dbReference>
<protein>
    <recommendedName>
        <fullName evidence="1">SET domain-containing protein</fullName>
    </recommendedName>
</protein>
<dbReference type="PANTHER" id="PTHR47332:SF4">
    <property type="entry name" value="SET DOMAIN-CONTAINING PROTEIN 5"/>
    <property type="match status" value="1"/>
</dbReference>
<dbReference type="InterPro" id="IPR053185">
    <property type="entry name" value="SET_domain_protein"/>
</dbReference>
<keyword evidence="3" id="KW-1185">Reference proteome</keyword>
<comment type="caution">
    <text evidence="2">The sequence shown here is derived from an EMBL/GenBank/DDBJ whole genome shotgun (WGS) entry which is preliminary data.</text>
</comment>
<dbReference type="PANTHER" id="PTHR47332">
    <property type="entry name" value="SET DOMAIN-CONTAINING PROTEIN 5"/>
    <property type="match status" value="1"/>
</dbReference>
<name>A0A7C8MC50_9PLEO</name>
<dbReference type="AlphaFoldDB" id="A0A7C8MC50"/>
<gene>
    <name evidence="2" type="ORF">BDV95DRAFT_252556</name>
</gene>
<dbReference type="SUPFAM" id="SSF82199">
    <property type="entry name" value="SET domain"/>
    <property type="match status" value="1"/>
</dbReference>
<reference evidence="2 3" key="1">
    <citation type="submission" date="2020-01" db="EMBL/GenBank/DDBJ databases">
        <authorList>
            <consortium name="DOE Joint Genome Institute"/>
            <person name="Haridas S."/>
            <person name="Albert R."/>
            <person name="Binder M."/>
            <person name="Bloem J."/>
            <person name="Labutti K."/>
            <person name="Salamov A."/>
            <person name="Andreopoulos B."/>
            <person name="Baker S.E."/>
            <person name="Barry K."/>
            <person name="Bills G."/>
            <person name="Bluhm B.H."/>
            <person name="Cannon C."/>
            <person name="Castanera R."/>
            <person name="Culley D.E."/>
            <person name="Daum C."/>
            <person name="Ezra D."/>
            <person name="Gonzalez J.B."/>
            <person name="Henrissat B."/>
            <person name="Kuo A."/>
            <person name="Liang C."/>
            <person name="Lipzen A."/>
            <person name="Lutzoni F."/>
            <person name="Magnuson J."/>
            <person name="Mondo S."/>
            <person name="Nolan M."/>
            <person name="Ohm R."/>
            <person name="Pangilinan J."/>
            <person name="Park H.-J.H."/>
            <person name="Ramirez L."/>
            <person name="Alfaro M."/>
            <person name="Sun H."/>
            <person name="Tritt A."/>
            <person name="Yoshinaga Y."/>
            <person name="Zwiers L.-H.L."/>
            <person name="Turgeon B.G."/>
            <person name="Goodwin S.B."/>
            <person name="Spatafora J.W."/>
            <person name="Crous P.W."/>
            <person name="Grigoriev I.V."/>
        </authorList>
    </citation>
    <scope>NUCLEOTIDE SEQUENCE [LARGE SCALE GENOMIC DNA]</scope>
    <source>
        <strain evidence="2 3">CBS 611.86</strain>
    </source>
</reference>
<sequence length="390" mass="44412">MLCWEIGHRLEEFAAPTRDVTYPALEHLKCFVRSTLHTPSEFRSSTNFPREVSPAAYRMSKPHPYRALKIPKNAPFTLNPSPGKGWGAFATQSINAGTMILVEELLFIIRKAHEAITEIDVGAAVQQLTAQQKNQVLLLRDNASKPFSHMTEAFAENSFAIQDREQLQTRAHGLFLLHSRINHSCVPNCKIPTNNEEHVASYATRDIAVGEELTFCYEGDFELRRRHDRHQRLRFVCDCIACLPNTPYQELSDMRRTLLRGLQYLTLGHDFDGQRQDSNSSIFLHAEWKEAAETFRIPIGTRLACDLLVMVLLEEEGLLDEMMVERLRLTISTSITLFKTGRNAWITRLAMERQTWSAKFGFASRLYGCEDAADAGIVAKLQMLSLLRGR</sequence>
<evidence type="ECO:0000259" key="1">
    <source>
        <dbReference type="PROSITE" id="PS50280"/>
    </source>
</evidence>
<dbReference type="Proteomes" id="UP000481861">
    <property type="component" value="Unassembled WGS sequence"/>
</dbReference>
<evidence type="ECO:0000313" key="2">
    <source>
        <dbReference type="EMBL" id="KAF2865684.1"/>
    </source>
</evidence>